<keyword evidence="2" id="KW-1185">Reference proteome</keyword>
<reference evidence="1" key="1">
    <citation type="submission" date="2022-03" db="EMBL/GenBank/DDBJ databases">
        <authorList>
            <person name="Martin H S."/>
        </authorList>
    </citation>
    <scope>NUCLEOTIDE SEQUENCE</scope>
</reference>
<feature type="non-terminal residue" evidence="1">
    <location>
        <position position="1"/>
    </location>
</feature>
<dbReference type="EMBL" id="OW152828">
    <property type="protein sequence ID" value="CAH2044734.1"/>
    <property type="molecule type" value="Genomic_DNA"/>
</dbReference>
<protein>
    <submittedName>
        <fullName evidence="1">Uncharacterized protein</fullName>
    </submittedName>
</protein>
<organism evidence="1 2">
    <name type="scientific">Iphiclides podalirius</name>
    <name type="common">scarce swallowtail</name>
    <dbReference type="NCBI Taxonomy" id="110791"/>
    <lineage>
        <taxon>Eukaryota</taxon>
        <taxon>Metazoa</taxon>
        <taxon>Ecdysozoa</taxon>
        <taxon>Arthropoda</taxon>
        <taxon>Hexapoda</taxon>
        <taxon>Insecta</taxon>
        <taxon>Pterygota</taxon>
        <taxon>Neoptera</taxon>
        <taxon>Endopterygota</taxon>
        <taxon>Lepidoptera</taxon>
        <taxon>Glossata</taxon>
        <taxon>Ditrysia</taxon>
        <taxon>Papilionoidea</taxon>
        <taxon>Papilionidae</taxon>
        <taxon>Papilioninae</taxon>
        <taxon>Iphiclides</taxon>
    </lineage>
</organism>
<dbReference type="Proteomes" id="UP000837857">
    <property type="component" value="Chromosome 16"/>
</dbReference>
<sequence length="194" mass="21565">MQLSGDLGIPFLGYSGYFTRGQPLGRPAGAPGPHILQPETSVSTARYRLILTAPPPPLRRPSCAKTDPTVPPGYRMGDFGFVCNLPPTPARETYEPPFPNRARPPERAQSRKVGFVGRRRYSILFLGASRRYVRRDLLVINEITAWGDASAERCGSLACLRKFYRYPSINVVLSLTRKVPDWGVTVQNQCLCVT</sequence>
<evidence type="ECO:0000313" key="2">
    <source>
        <dbReference type="Proteomes" id="UP000837857"/>
    </source>
</evidence>
<proteinExistence type="predicted"/>
<accession>A0ABN8HZG7</accession>
<name>A0ABN8HZG7_9NEOP</name>
<evidence type="ECO:0000313" key="1">
    <source>
        <dbReference type="EMBL" id="CAH2044734.1"/>
    </source>
</evidence>
<gene>
    <name evidence="1" type="ORF">IPOD504_LOCUS4763</name>
</gene>